<dbReference type="Pfam" id="PF00059">
    <property type="entry name" value="Lectin_C"/>
    <property type="match status" value="2"/>
</dbReference>
<dbReference type="SMART" id="SM00034">
    <property type="entry name" value="CLECT"/>
    <property type="match status" value="2"/>
</dbReference>
<dbReference type="SUPFAM" id="SSF56436">
    <property type="entry name" value="C-type lectin-like"/>
    <property type="match status" value="2"/>
</dbReference>
<protein>
    <recommendedName>
        <fullName evidence="4">C-type lectin domain-containing protein</fullName>
    </recommendedName>
</protein>
<feature type="region of interest" description="Disordered" evidence="1">
    <location>
        <begin position="433"/>
        <end position="497"/>
    </location>
</feature>
<keyword evidence="3" id="KW-0732">Signal</keyword>
<evidence type="ECO:0000256" key="3">
    <source>
        <dbReference type="SAM" id="SignalP"/>
    </source>
</evidence>
<feature type="compositionally biased region" description="Low complexity" evidence="1">
    <location>
        <begin position="471"/>
        <end position="485"/>
    </location>
</feature>
<proteinExistence type="predicted"/>
<feature type="region of interest" description="Disordered" evidence="1">
    <location>
        <begin position="332"/>
        <end position="398"/>
    </location>
</feature>
<evidence type="ECO:0000313" key="5">
    <source>
        <dbReference type="EMBL" id="KAK2139720.1"/>
    </source>
</evidence>
<keyword evidence="2" id="KW-1133">Transmembrane helix</keyword>
<keyword evidence="6" id="KW-1185">Reference proteome</keyword>
<dbReference type="InterPro" id="IPR016187">
    <property type="entry name" value="CTDL_fold"/>
</dbReference>
<dbReference type="AlphaFoldDB" id="A0AAD9MNC6"/>
<feature type="compositionally biased region" description="Polar residues" evidence="1">
    <location>
        <begin position="372"/>
        <end position="384"/>
    </location>
</feature>
<feature type="region of interest" description="Disordered" evidence="1">
    <location>
        <begin position="523"/>
        <end position="585"/>
    </location>
</feature>
<dbReference type="Gene3D" id="3.10.100.10">
    <property type="entry name" value="Mannose-Binding Protein A, subunit A"/>
    <property type="match status" value="2"/>
</dbReference>
<evidence type="ECO:0000256" key="1">
    <source>
        <dbReference type="SAM" id="MobiDB-lite"/>
    </source>
</evidence>
<accession>A0AAD9MNC6</accession>
<dbReference type="EMBL" id="JAODUP010001639">
    <property type="protein sequence ID" value="KAK2139720.1"/>
    <property type="molecule type" value="Genomic_DNA"/>
</dbReference>
<dbReference type="PANTHER" id="PTHR45710">
    <property type="entry name" value="C-TYPE LECTIN DOMAIN-CONTAINING PROTEIN 180"/>
    <property type="match status" value="1"/>
</dbReference>
<dbReference type="Proteomes" id="UP001208570">
    <property type="component" value="Unassembled WGS sequence"/>
</dbReference>
<feature type="compositionally biased region" description="Low complexity" evidence="1">
    <location>
        <begin position="385"/>
        <end position="398"/>
    </location>
</feature>
<feature type="domain" description="C-type lectin" evidence="4">
    <location>
        <begin position="194"/>
        <end position="315"/>
    </location>
</feature>
<feature type="compositionally biased region" description="Low complexity" evidence="1">
    <location>
        <begin position="340"/>
        <end position="371"/>
    </location>
</feature>
<keyword evidence="2" id="KW-0472">Membrane</keyword>
<keyword evidence="2" id="KW-0812">Transmembrane</keyword>
<sequence>MFTKYISLAISVWCCVLSTDCLQLLKTECYRSTCYYLYETNDFKTWNRSSETCSNKGQNMASIESEEVQKVIQILVQDIPNNKPRQIWIGGRRSTDTRWIYMNETEFDKTECLWLEVLHQQYGRRPAFQPSIRRVANRRKDIDSIENAHRSVSKIIPMINKLSYEDRLKTAMVISVYYRQQRGSCNSMSGESNFGGKCYKKTMYNGQEPTRIDWYSGQTYCSQMYVHGEIAYSYLDDKSSTDSVRSLVDGSSDCIHLWLGVRKKLWFWETGLISDTTKQLINYFNWFKQQDTEHTVQDCIYIDVYNENKWFTQRCTNPPRKFVICMNETSTASTPKNEHTTYTISSSTTSRSTTSSSTTSTSTTSSTARSSEQNPTSTAIDNDLTSNTSTSNETNRNNEFNPIYIIPVVVVLLGVIIGLPIFLVIKKKRQTAKDRSSINDGFQDPPQKPSPKDDPECVNIDLSGNEDDAVPDPYDTTGTTPTGNTDVRHKETPSGDLYALSSKQLYESDDDKKKDVINPEELYAKPNKKRNQKPNMNGLSEDKQYMESTHNVDTLKPSGDKKSPGIKRTKHFESESGDVYATVIK</sequence>
<evidence type="ECO:0000313" key="6">
    <source>
        <dbReference type="Proteomes" id="UP001208570"/>
    </source>
</evidence>
<dbReference type="InterPro" id="IPR050828">
    <property type="entry name" value="C-type_lectin/matrix_domain"/>
</dbReference>
<dbReference type="InterPro" id="IPR001304">
    <property type="entry name" value="C-type_lectin-like"/>
</dbReference>
<feature type="domain" description="C-type lectin" evidence="4">
    <location>
        <begin position="30"/>
        <end position="114"/>
    </location>
</feature>
<name>A0AAD9MNC6_9ANNE</name>
<gene>
    <name evidence="5" type="ORF">LSH36_1641g00047</name>
</gene>
<evidence type="ECO:0000256" key="2">
    <source>
        <dbReference type="SAM" id="Phobius"/>
    </source>
</evidence>
<dbReference type="PROSITE" id="PS50041">
    <property type="entry name" value="C_TYPE_LECTIN_2"/>
    <property type="match status" value="2"/>
</dbReference>
<dbReference type="CDD" id="cd00037">
    <property type="entry name" value="CLECT"/>
    <property type="match status" value="2"/>
</dbReference>
<comment type="caution">
    <text evidence="5">The sequence shown here is derived from an EMBL/GenBank/DDBJ whole genome shotgun (WGS) entry which is preliminary data.</text>
</comment>
<feature type="signal peptide" evidence="3">
    <location>
        <begin position="1"/>
        <end position="18"/>
    </location>
</feature>
<feature type="transmembrane region" description="Helical" evidence="2">
    <location>
        <begin position="404"/>
        <end position="425"/>
    </location>
</feature>
<evidence type="ECO:0000259" key="4">
    <source>
        <dbReference type="PROSITE" id="PS50041"/>
    </source>
</evidence>
<reference evidence="5" key="1">
    <citation type="journal article" date="2023" name="Mol. Biol. Evol.">
        <title>Third-Generation Sequencing Reveals the Adaptive Role of the Epigenome in Three Deep-Sea Polychaetes.</title>
        <authorList>
            <person name="Perez M."/>
            <person name="Aroh O."/>
            <person name="Sun Y."/>
            <person name="Lan Y."/>
            <person name="Juniper S.K."/>
            <person name="Young C.R."/>
            <person name="Angers B."/>
            <person name="Qian P.Y."/>
        </authorList>
    </citation>
    <scope>NUCLEOTIDE SEQUENCE</scope>
    <source>
        <strain evidence="5">P08H-3</strain>
    </source>
</reference>
<dbReference type="InterPro" id="IPR016186">
    <property type="entry name" value="C-type_lectin-like/link_sf"/>
</dbReference>
<feature type="chain" id="PRO_5042209593" description="C-type lectin domain-containing protein" evidence="3">
    <location>
        <begin position="19"/>
        <end position="585"/>
    </location>
</feature>
<organism evidence="5 6">
    <name type="scientific">Paralvinella palmiformis</name>
    <dbReference type="NCBI Taxonomy" id="53620"/>
    <lineage>
        <taxon>Eukaryota</taxon>
        <taxon>Metazoa</taxon>
        <taxon>Spiralia</taxon>
        <taxon>Lophotrochozoa</taxon>
        <taxon>Annelida</taxon>
        <taxon>Polychaeta</taxon>
        <taxon>Sedentaria</taxon>
        <taxon>Canalipalpata</taxon>
        <taxon>Terebellida</taxon>
        <taxon>Terebelliformia</taxon>
        <taxon>Alvinellidae</taxon>
        <taxon>Paralvinella</taxon>
    </lineage>
</organism>
<dbReference type="PANTHER" id="PTHR45710:SF26">
    <property type="entry name" value="RH26557P"/>
    <property type="match status" value="1"/>
</dbReference>